<keyword evidence="4" id="KW-1185">Reference proteome</keyword>
<dbReference type="PANTHER" id="PTHR21343">
    <property type="entry name" value="DETHIOBIOTIN SYNTHETASE"/>
    <property type="match status" value="1"/>
</dbReference>
<dbReference type="CDD" id="cd03109">
    <property type="entry name" value="DTBS"/>
    <property type="match status" value="1"/>
</dbReference>
<dbReference type="PANTHER" id="PTHR21343:SF8">
    <property type="entry name" value="DRTGG DOMAIN-CONTAINING PROTEIN"/>
    <property type="match status" value="1"/>
</dbReference>
<dbReference type="SUPFAM" id="SSF52540">
    <property type="entry name" value="P-loop containing nucleoside triphosphate hydrolases"/>
    <property type="match status" value="1"/>
</dbReference>
<dbReference type="HOGENOM" id="CLU_040984_1_0_10"/>
<comment type="subunit">
    <text evidence="1">Homohexamer.</text>
</comment>
<sequence>MTLKGGHVGLLQHHFIQTSIIFALLKRQKMKNLYVAATSQHVGKTTTTLGLVANFNERGLRTGYCKPVGQQHVTINGITADKDAVLFSEVTGFEINPDLHSPVIIGRGVTKDFQDHPDHYHFEEKLLAAKKVLSEQYDIVVYEGTGHPGVGSIVNLSNARVAKILEAGVIMVVEGGIGSTIDMLNMSTALFREEKVPIIGVIVNKVKPEKMDETGHYLKRKLEQMGYPLLGLLPYEQSLSLPIMEMIRKAVDGKVLMNEDCMNNRVEDIIAGSLVDVDEFHTFENILLVTSTIRLNQVIEKVESVARMKNLKTSPLSGVIVTSDGRHHRWLDLADLNHPYFSKHNIPVITTTLDTYGSVVKITRIEVKINNRTPWKTKRAVELFHEYVDFDMILNQL</sequence>
<dbReference type="Gene3D" id="3.40.50.300">
    <property type="entry name" value="P-loop containing nucleotide triphosphate hydrolases"/>
    <property type="match status" value="1"/>
</dbReference>
<dbReference type="InterPro" id="IPR027417">
    <property type="entry name" value="P-loop_NTPase"/>
</dbReference>
<protein>
    <submittedName>
        <fullName evidence="3">DRTGG domain protein</fullName>
    </submittedName>
</protein>
<dbReference type="Gene3D" id="3.40.1390.20">
    <property type="entry name" value="HprK N-terminal domain-like"/>
    <property type="match status" value="1"/>
</dbReference>
<accession>F4KQ13</accession>
<evidence type="ECO:0000256" key="1">
    <source>
        <dbReference type="ARBA" id="ARBA00011643"/>
    </source>
</evidence>
<dbReference type="EMBL" id="CP002691">
    <property type="protein sequence ID" value="AEE53217.1"/>
    <property type="molecule type" value="Genomic_DNA"/>
</dbReference>
<evidence type="ECO:0000256" key="2">
    <source>
        <dbReference type="ARBA" id="ARBA00022962"/>
    </source>
</evidence>
<reference key="2">
    <citation type="submission" date="2011-04" db="EMBL/GenBank/DDBJ databases">
        <title>Complete sequence of chromosome of Haliscomenobacter hydrossis DSM 1100.</title>
        <authorList>
            <consortium name="US DOE Joint Genome Institute (JGI-PGF)"/>
            <person name="Lucas S."/>
            <person name="Han J."/>
            <person name="Lapidus A."/>
            <person name="Bruce D."/>
            <person name="Goodwin L."/>
            <person name="Pitluck S."/>
            <person name="Peters L."/>
            <person name="Kyrpides N."/>
            <person name="Mavromatis K."/>
            <person name="Ivanova N."/>
            <person name="Ovchinnikova G."/>
            <person name="Pagani I."/>
            <person name="Daligault H."/>
            <person name="Detter J.C."/>
            <person name="Han C."/>
            <person name="Land M."/>
            <person name="Hauser L."/>
            <person name="Markowitz V."/>
            <person name="Cheng J.-F."/>
            <person name="Hugenholtz P."/>
            <person name="Woyke T."/>
            <person name="Wu D."/>
            <person name="Verbarg S."/>
            <person name="Frueling A."/>
            <person name="Brambilla E."/>
            <person name="Klenk H.-P."/>
            <person name="Eisen J.A."/>
        </authorList>
    </citation>
    <scope>NUCLEOTIDE SEQUENCE</scope>
    <source>
        <strain>DSM 1100</strain>
    </source>
</reference>
<organism evidence="3 4">
    <name type="scientific">Haliscomenobacter hydrossis (strain ATCC 27775 / DSM 1100 / LMG 10767 / O)</name>
    <dbReference type="NCBI Taxonomy" id="760192"/>
    <lineage>
        <taxon>Bacteria</taxon>
        <taxon>Pseudomonadati</taxon>
        <taxon>Bacteroidota</taxon>
        <taxon>Saprospiria</taxon>
        <taxon>Saprospirales</taxon>
        <taxon>Haliscomenobacteraceae</taxon>
        <taxon>Haliscomenobacter</taxon>
    </lineage>
</organism>
<dbReference type="InterPro" id="IPR028979">
    <property type="entry name" value="Ser_kin/Pase_Hpr-like_N_sf"/>
</dbReference>
<reference evidence="3 4" key="1">
    <citation type="journal article" date="2011" name="Stand. Genomic Sci.">
        <title>Complete genome sequence of Haliscomenobacter hydrossis type strain (O).</title>
        <authorList>
            <consortium name="US DOE Joint Genome Institute (JGI-PGF)"/>
            <person name="Daligault H."/>
            <person name="Lapidus A."/>
            <person name="Zeytun A."/>
            <person name="Nolan M."/>
            <person name="Lucas S."/>
            <person name="Del Rio T.G."/>
            <person name="Tice H."/>
            <person name="Cheng J.F."/>
            <person name="Tapia R."/>
            <person name="Han C."/>
            <person name="Goodwin L."/>
            <person name="Pitluck S."/>
            <person name="Liolios K."/>
            <person name="Pagani I."/>
            <person name="Ivanova N."/>
            <person name="Huntemann M."/>
            <person name="Mavromatis K."/>
            <person name="Mikhailova N."/>
            <person name="Pati A."/>
            <person name="Chen A."/>
            <person name="Palaniappan K."/>
            <person name="Land M."/>
            <person name="Hauser L."/>
            <person name="Brambilla E.M."/>
            <person name="Rohde M."/>
            <person name="Verbarg S."/>
            <person name="Goker M."/>
            <person name="Bristow J."/>
            <person name="Eisen J.A."/>
            <person name="Markowitz V."/>
            <person name="Hugenholtz P."/>
            <person name="Kyrpides N.C."/>
            <person name="Klenk H.P."/>
            <person name="Woyke T."/>
        </authorList>
    </citation>
    <scope>NUCLEOTIDE SEQUENCE [LARGE SCALE GENOMIC DNA]</scope>
    <source>
        <strain evidence="4">ATCC 27775 / DSM 1100 / LMG 10767 / O</strain>
    </source>
</reference>
<evidence type="ECO:0000313" key="3">
    <source>
        <dbReference type="EMBL" id="AEE53217.1"/>
    </source>
</evidence>
<proteinExistence type="predicted"/>
<dbReference type="STRING" id="760192.Halhy_5392"/>
<dbReference type="Proteomes" id="UP000008461">
    <property type="component" value="Chromosome"/>
</dbReference>
<dbReference type="SUPFAM" id="SSF75138">
    <property type="entry name" value="HprK N-terminal domain-like"/>
    <property type="match status" value="1"/>
</dbReference>
<dbReference type="AlphaFoldDB" id="F4KQ13"/>
<evidence type="ECO:0000313" key="4">
    <source>
        <dbReference type="Proteomes" id="UP000008461"/>
    </source>
</evidence>
<dbReference type="Pfam" id="PF13500">
    <property type="entry name" value="AAA_26"/>
    <property type="match status" value="1"/>
</dbReference>
<gene>
    <name evidence="3" type="ordered locus">Halhy_5392</name>
</gene>
<dbReference type="KEGG" id="hhy:Halhy_5392"/>
<keyword evidence="2" id="KW-0315">Glutamine amidotransferase</keyword>
<name>F4KQ13_HALH1</name>
<dbReference type="eggNOG" id="COG0857">
    <property type="taxonomic scope" value="Bacteria"/>
</dbReference>